<protein>
    <recommendedName>
        <fullName evidence="4">Protein kinase domain-containing protein</fullName>
    </recommendedName>
</protein>
<evidence type="ECO:0008006" key="4">
    <source>
        <dbReference type="Google" id="ProtNLM"/>
    </source>
</evidence>
<name>A0A2N1NVR3_9GLOM</name>
<dbReference type="EMBL" id="LLXL01000102">
    <property type="protein sequence ID" value="PKK77965.1"/>
    <property type="molecule type" value="Genomic_DNA"/>
</dbReference>
<reference evidence="2 3" key="1">
    <citation type="submission" date="2016-04" db="EMBL/GenBank/DDBJ databases">
        <title>Genome analyses suggest a sexual origin of heterokaryosis in a supposedly ancient asexual fungus.</title>
        <authorList>
            <person name="Ropars J."/>
            <person name="Sedzielewska K."/>
            <person name="Noel J."/>
            <person name="Charron P."/>
            <person name="Farinelli L."/>
            <person name="Marton T."/>
            <person name="Kruger M."/>
            <person name="Pelin A."/>
            <person name="Brachmann A."/>
            <person name="Corradi N."/>
        </authorList>
    </citation>
    <scope>NUCLEOTIDE SEQUENCE [LARGE SCALE GENOMIC DNA]</scope>
    <source>
        <strain evidence="2 3">C2</strain>
    </source>
</reference>
<evidence type="ECO:0000256" key="1">
    <source>
        <dbReference type="SAM" id="SignalP"/>
    </source>
</evidence>
<feature type="chain" id="PRO_5014599381" description="Protein kinase domain-containing protein" evidence="1">
    <location>
        <begin position="30"/>
        <end position="74"/>
    </location>
</feature>
<comment type="caution">
    <text evidence="2">The sequence shown here is derived from an EMBL/GenBank/DDBJ whole genome shotgun (WGS) entry which is preliminary data.</text>
</comment>
<gene>
    <name evidence="2" type="ORF">RhiirC2_843873</name>
</gene>
<accession>A0A2N1NVR3</accession>
<evidence type="ECO:0000313" key="3">
    <source>
        <dbReference type="Proteomes" id="UP000233469"/>
    </source>
</evidence>
<dbReference type="AlphaFoldDB" id="A0A2N1NVR3"/>
<proteinExistence type="predicted"/>
<keyword evidence="1" id="KW-0732">Signal</keyword>
<sequence length="74" mass="8082">MEICTHILKNPWGLFAGEILWICCGLVHGHLHGGNILVENEMGSVGAKITDTILDFKSVSSQQTYGVIPFVGRE</sequence>
<organism evidence="2 3">
    <name type="scientific">Rhizophagus irregularis</name>
    <dbReference type="NCBI Taxonomy" id="588596"/>
    <lineage>
        <taxon>Eukaryota</taxon>
        <taxon>Fungi</taxon>
        <taxon>Fungi incertae sedis</taxon>
        <taxon>Mucoromycota</taxon>
        <taxon>Glomeromycotina</taxon>
        <taxon>Glomeromycetes</taxon>
        <taxon>Glomerales</taxon>
        <taxon>Glomeraceae</taxon>
        <taxon>Rhizophagus</taxon>
    </lineage>
</organism>
<reference evidence="2 3" key="2">
    <citation type="submission" date="2017-10" db="EMBL/GenBank/DDBJ databases">
        <title>Extensive intraspecific genome diversity in a model arbuscular mycorrhizal fungus.</title>
        <authorList>
            <person name="Chen E.C.H."/>
            <person name="Morin E."/>
            <person name="Baudet D."/>
            <person name="Noel J."/>
            <person name="Ndikumana S."/>
            <person name="Charron P."/>
            <person name="St-Onge C."/>
            <person name="Giorgi J."/>
            <person name="Grigoriev I.V."/>
            <person name="Roux C."/>
            <person name="Martin F.M."/>
            <person name="Corradi N."/>
        </authorList>
    </citation>
    <scope>NUCLEOTIDE SEQUENCE [LARGE SCALE GENOMIC DNA]</scope>
    <source>
        <strain evidence="2 3">C2</strain>
    </source>
</reference>
<dbReference type="Proteomes" id="UP000233469">
    <property type="component" value="Unassembled WGS sequence"/>
</dbReference>
<evidence type="ECO:0000313" key="2">
    <source>
        <dbReference type="EMBL" id="PKK77965.1"/>
    </source>
</evidence>
<feature type="signal peptide" evidence="1">
    <location>
        <begin position="1"/>
        <end position="29"/>
    </location>
</feature>